<dbReference type="RefSeq" id="XP_004335578.1">
    <property type="nucleotide sequence ID" value="XM_004335530.1"/>
</dbReference>
<dbReference type="PANTHER" id="PTHR31259">
    <property type="entry name" value="ENDOSOME-ASSOCIATED TRAFFICKING REGULATOR 1"/>
    <property type="match status" value="1"/>
</dbReference>
<protein>
    <recommendedName>
        <fullName evidence="6">Endosome-associated-trafficking regulator 1</fullName>
    </recommendedName>
</protein>
<dbReference type="Proteomes" id="UP000011083">
    <property type="component" value="Unassembled WGS sequence"/>
</dbReference>
<dbReference type="GO" id="GO:0005769">
    <property type="term" value="C:early endosome"/>
    <property type="evidence" value="ECO:0007669"/>
    <property type="project" value="TreeGrafter"/>
</dbReference>
<feature type="compositionally biased region" description="Basic and acidic residues" evidence="3">
    <location>
        <begin position="361"/>
        <end position="373"/>
    </location>
</feature>
<dbReference type="GO" id="GO:0032465">
    <property type="term" value="P:regulation of cytokinesis"/>
    <property type="evidence" value="ECO:0007669"/>
    <property type="project" value="TreeGrafter"/>
</dbReference>
<dbReference type="OrthoDB" id="6499155at2759"/>
<dbReference type="GO" id="GO:0005813">
    <property type="term" value="C:centrosome"/>
    <property type="evidence" value="ECO:0007669"/>
    <property type="project" value="TreeGrafter"/>
</dbReference>
<evidence type="ECO:0000313" key="4">
    <source>
        <dbReference type="EMBL" id="ELR13565.1"/>
    </source>
</evidence>
<dbReference type="GO" id="GO:0045724">
    <property type="term" value="P:positive regulation of cilium assembly"/>
    <property type="evidence" value="ECO:0007669"/>
    <property type="project" value="TreeGrafter"/>
</dbReference>
<comment type="similarity">
    <text evidence="1">Belongs to the ENTR1 family.</text>
</comment>
<feature type="compositionally biased region" description="Low complexity" evidence="3">
    <location>
        <begin position="242"/>
        <end position="252"/>
    </location>
</feature>
<feature type="compositionally biased region" description="Low complexity" evidence="3">
    <location>
        <begin position="56"/>
        <end position="67"/>
    </location>
</feature>
<evidence type="ECO:0000256" key="1">
    <source>
        <dbReference type="ARBA" id="ARBA00007791"/>
    </source>
</evidence>
<proteinExistence type="inferred from homology"/>
<feature type="compositionally biased region" description="Low complexity" evidence="3">
    <location>
        <begin position="314"/>
        <end position="326"/>
    </location>
</feature>
<name>L8GKH4_ACACF</name>
<dbReference type="GO" id="GO:0036064">
    <property type="term" value="C:ciliary basal body"/>
    <property type="evidence" value="ECO:0007669"/>
    <property type="project" value="TreeGrafter"/>
</dbReference>
<dbReference type="STRING" id="1257118.L8GKH4"/>
<dbReference type="OMA" id="HEQSAYL"/>
<dbReference type="InterPro" id="IPR026757">
    <property type="entry name" value="ENTR1"/>
</dbReference>
<dbReference type="VEuPathDB" id="AmoebaDB:ACA1_358630"/>
<dbReference type="AlphaFoldDB" id="L8GKH4"/>
<dbReference type="PANTHER" id="PTHR31259:SF3">
    <property type="entry name" value="ENDOSOME-ASSOCIATED-TRAFFICKING REGULATOR 1"/>
    <property type="match status" value="1"/>
</dbReference>
<organism evidence="4 5">
    <name type="scientific">Acanthamoeba castellanii (strain ATCC 30010 / Neff)</name>
    <dbReference type="NCBI Taxonomy" id="1257118"/>
    <lineage>
        <taxon>Eukaryota</taxon>
        <taxon>Amoebozoa</taxon>
        <taxon>Discosea</taxon>
        <taxon>Longamoebia</taxon>
        <taxon>Centramoebida</taxon>
        <taxon>Acanthamoebidae</taxon>
        <taxon>Acanthamoeba</taxon>
    </lineage>
</organism>
<dbReference type="EMBL" id="KB008090">
    <property type="protein sequence ID" value="ELR13565.1"/>
    <property type="molecule type" value="Genomic_DNA"/>
</dbReference>
<accession>L8GKH4</accession>
<keyword evidence="2" id="KW-0175">Coiled coil</keyword>
<dbReference type="GO" id="GO:0055037">
    <property type="term" value="C:recycling endosome"/>
    <property type="evidence" value="ECO:0007669"/>
    <property type="project" value="TreeGrafter"/>
</dbReference>
<evidence type="ECO:0008006" key="6">
    <source>
        <dbReference type="Google" id="ProtNLM"/>
    </source>
</evidence>
<dbReference type="KEGG" id="acan:ACA1_358630"/>
<feature type="compositionally biased region" description="Acidic residues" evidence="3">
    <location>
        <begin position="267"/>
        <end position="277"/>
    </location>
</feature>
<gene>
    <name evidence="4" type="ORF">ACA1_358630</name>
</gene>
<dbReference type="GO" id="GO:0030496">
    <property type="term" value="C:midbody"/>
    <property type="evidence" value="ECO:0007669"/>
    <property type="project" value="TreeGrafter"/>
</dbReference>
<evidence type="ECO:0000256" key="3">
    <source>
        <dbReference type="SAM" id="MobiDB-lite"/>
    </source>
</evidence>
<evidence type="ECO:0000313" key="5">
    <source>
        <dbReference type="Proteomes" id="UP000011083"/>
    </source>
</evidence>
<feature type="region of interest" description="Disordered" evidence="3">
    <location>
        <begin position="1"/>
        <end position="375"/>
    </location>
</feature>
<reference evidence="4 5" key="1">
    <citation type="journal article" date="2013" name="Genome Biol.">
        <title>Genome of Acanthamoeba castellanii highlights extensive lateral gene transfer and early evolution of tyrosine kinase signaling.</title>
        <authorList>
            <person name="Clarke M."/>
            <person name="Lohan A.J."/>
            <person name="Liu B."/>
            <person name="Lagkouvardos I."/>
            <person name="Roy S."/>
            <person name="Zafar N."/>
            <person name="Bertelli C."/>
            <person name="Schilde C."/>
            <person name="Kianianmomeni A."/>
            <person name="Burglin T.R."/>
            <person name="Frech C."/>
            <person name="Turcotte B."/>
            <person name="Kopec K.O."/>
            <person name="Synnott J.M."/>
            <person name="Choo C."/>
            <person name="Paponov I."/>
            <person name="Finkler A."/>
            <person name="Soon Heng Tan C."/>
            <person name="Hutchins A.P."/>
            <person name="Weinmeier T."/>
            <person name="Rattei T."/>
            <person name="Chu J.S."/>
            <person name="Gimenez G."/>
            <person name="Irimia M."/>
            <person name="Rigden D.J."/>
            <person name="Fitzpatrick D.A."/>
            <person name="Lorenzo-Morales J."/>
            <person name="Bateman A."/>
            <person name="Chiu C.H."/>
            <person name="Tang P."/>
            <person name="Hegemann P."/>
            <person name="Fromm H."/>
            <person name="Raoult D."/>
            <person name="Greub G."/>
            <person name="Miranda-Saavedra D."/>
            <person name="Chen N."/>
            <person name="Nash P."/>
            <person name="Ginger M.L."/>
            <person name="Horn M."/>
            <person name="Schaap P."/>
            <person name="Caler L."/>
            <person name="Loftus B."/>
        </authorList>
    </citation>
    <scope>NUCLEOTIDE SEQUENCE [LARGE SCALE GENOMIC DNA]</scope>
    <source>
        <strain evidence="4 5">Neff</strain>
    </source>
</reference>
<feature type="compositionally biased region" description="Low complexity" evidence="3">
    <location>
        <begin position="89"/>
        <end position="111"/>
    </location>
</feature>
<dbReference type="GO" id="GO:1903566">
    <property type="term" value="P:positive regulation of protein localization to cilium"/>
    <property type="evidence" value="ECO:0007669"/>
    <property type="project" value="TreeGrafter"/>
</dbReference>
<evidence type="ECO:0000256" key="2">
    <source>
        <dbReference type="ARBA" id="ARBA00023054"/>
    </source>
</evidence>
<keyword evidence="5" id="KW-1185">Reference proteome</keyword>
<sequence length="537" mass="57164">MKGSGLIIEDDSPKSKKPAAKNPFSFFAPKPGASAGRAPAPYSIFDESPTSPPTAPKATKGTAAPSTRPAHPVGGVPPPSIFDDPPILPSAGAKPKRAAPASAAPHANSPAGFDVGDGFDLMKERLAEQEKLKRKAKEQLQTTATSGVASGGSKPRSASTVAPTAPKSQQQKKKDNPFSFKNFATRGDEEKDMDDDEEEEEESGTGGGDGDGDEEEEEQARPGENPFSFKAFAKKSADGKSQQQPQQQQQQQRPRKTTKTPALPSLSDDDDDDDENEVASVGTVGSDRRKAKKENPYSFAALATPTPSPPPPSTKTTSLPLPAISESESEDDEDNIGIPSLPAPHAMEAPDLDVPDFSVESSDRKRGDSDAESRLSAQVAELKALLLRAEAKADEERKRAEAIERRALKAEKAQARLRKKEEDDTKQLNDVVQAIEHNLMLATARAEKAEAKVQQLEDQAARCSCGRGAGHGGDNSEAQQQLRTIHEQSAYLTAQLHQAANDAEAGIKKLIGGVSTLRDIATVLQSIDKLSHLPADS</sequence>
<feature type="compositionally biased region" description="Basic and acidic residues" evidence="3">
    <location>
        <begin position="120"/>
        <end position="131"/>
    </location>
</feature>
<dbReference type="GeneID" id="14914120"/>
<feature type="compositionally biased region" description="Acidic residues" evidence="3">
    <location>
        <begin position="190"/>
        <end position="203"/>
    </location>
</feature>
<feature type="compositionally biased region" description="Polar residues" evidence="3">
    <location>
        <begin position="156"/>
        <end position="169"/>
    </location>
</feature>
<feature type="compositionally biased region" description="Polar residues" evidence="3">
    <location>
        <begin position="139"/>
        <end position="148"/>
    </location>
</feature>